<gene>
    <name evidence="8" type="ORF">AXG93_1847s1170</name>
</gene>
<evidence type="ECO:0000256" key="4">
    <source>
        <dbReference type="ARBA" id="ARBA00023163"/>
    </source>
</evidence>
<sequence length="140" mass="15502">MASTKEYGAEADDQTASTFSLTEEDHTLGNALRYVLNKDPRVSFVGYSIPHPSEERVNLRLQTTGLPARDVLKDGLQDMMALNDHVRVTFEKAVDDYKTLQGMREMSVGASGSGGATVVSIQPPEIWLILVVKDHWHCVQ</sequence>
<dbReference type="Proteomes" id="UP000077202">
    <property type="component" value="Unassembled WGS sequence"/>
</dbReference>
<feature type="domain" description="DNA-directed RNA polymerase RBP11-like dimerisation" evidence="7">
    <location>
        <begin position="17"/>
        <end position="87"/>
    </location>
</feature>
<evidence type="ECO:0000256" key="2">
    <source>
        <dbReference type="ARBA" id="ARBA00022079"/>
    </source>
</evidence>
<dbReference type="HAMAP" id="MF_00261">
    <property type="entry name" value="RNApol_arch_Rpo11"/>
    <property type="match status" value="1"/>
</dbReference>
<evidence type="ECO:0000313" key="8">
    <source>
        <dbReference type="EMBL" id="OAE19656.1"/>
    </source>
</evidence>
<keyword evidence="5" id="KW-0539">Nucleus</keyword>
<name>A0A176VIN6_MARPO</name>
<evidence type="ECO:0000256" key="6">
    <source>
        <dbReference type="ARBA" id="ARBA00025751"/>
    </source>
</evidence>
<dbReference type="GO" id="GO:0046983">
    <property type="term" value="F:protein dimerization activity"/>
    <property type="evidence" value="ECO:0007669"/>
    <property type="project" value="InterPro"/>
</dbReference>
<dbReference type="InterPro" id="IPR036603">
    <property type="entry name" value="RBP11-like"/>
</dbReference>
<evidence type="ECO:0000259" key="7">
    <source>
        <dbReference type="Pfam" id="PF13656"/>
    </source>
</evidence>
<evidence type="ECO:0000256" key="1">
    <source>
        <dbReference type="ARBA" id="ARBA00004123"/>
    </source>
</evidence>
<dbReference type="GO" id="GO:0003677">
    <property type="term" value="F:DNA binding"/>
    <property type="evidence" value="ECO:0007669"/>
    <property type="project" value="InterPro"/>
</dbReference>
<dbReference type="GO" id="GO:0005666">
    <property type="term" value="C:RNA polymerase III complex"/>
    <property type="evidence" value="ECO:0007669"/>
    <property type="project" value="TreeGrafter"/>
</dbReference>
<keyword evidence="9" id="KW-1185">Reference proteome</keyword>
<dbReference type="AlphaFoldDB" id="A0A176VIN6"/>
<dbReference type="GO" id="GO:0003899">
    <property type="term" value="F:DNA-directed RNA polymerase activity"/>
    <property type="evidence" value="ECO:0007669"/>
    <property type="project" value="InterPro"/>
</dbReference>
<dbReference type="InterPro" id="IPR022905">
    <property type="entry name" value="Rpo11-like"/>
</dbReference>
<dbReference type="GO" id="GO:0006362">
    <property type="term" value="P:transcription elongation by RNA polymerase I"/>
    <property type="evidence" value="ECO:0007669"/>
    <property type="project" value="TreeGrafter"/>
</dbReference>
<accession>A0A176VIN6</accession>
<dbReference type="InterPro" id="IPR008193">
    <property type="entry name" value="RNA_pol_Rpb11_13-16kDa_CS"/>
</dbReference>
<dbReference type="Gene3D" id="3.30.1360.10">
    <property type="entry name" value="RNA polymerase, RBP11-like subunit"/>
    <property type="match status" value="1"/>
</dbReference>
<evidence type="ECO:0000313" key="9">
    <source>
        <dbReference type="Proteomes" id="UP000077202"/>
    </source>
</evidence>
<keyword evidence="3" id="KW-0240">DNA-directed RNA polymerase</keyword>
<dbReference type="GO" id="GO:0006383">
    <property type="term" value="P:transcription by RNA polymerase III"/>
    <property type="evidence" value="ECO:0007669"/>
    <property type="project" value="TreeGrafter"/>
</dbReference>
<dbReference type="InterPro" id="IPR009025">
    <property type="entry name" value="RBP11-like_dimer"/>
</dbReference>
<comment type="subcellular location">
    <subcellularLocation>
        <location evidence="1">Nucleus</location>
    </subcellularLocation>
</comment>
<dbReference type="FunFam" id="3.30.1360.10:FF:000006">
    <property type="entry name" value="DNA-directed RNA polymerases I and III subunit RPAC2"/>
    <property type="match status" value="1"/>
</dbReference>
<dbReference type="PROSITE" id="PS01154">
    <property type="entry name" value="RNA_POL_L_13KD"/>
    <property type="match status" value="1"/>
</dbReference>
<keyword evidence="4" id="KW-0804">Transcription</keyword>
<protein>
    <recommendedName>
        <fullName evidence="2">DNA-directed RNA polymerases I and III subunit RPAC2</fullName>
    </recommendedName>
</protein>
<comment type="caution">
    <text evidence="8">The sequence shown here is derived from an EMBL/GenBank/DDBJ whole genome shotgun (WGS) entry which is preliminary data.</text>
</comment>
<dbReference type="CDD" id="cd07029">
    <property type="entry name" value="RNAP_I_III_AC19"/>
    <property type="match status" value="1"/>
</dbReference>
<evidence type="ECO:0000256" key="3">
    <source>
        <dbReference type="ARBA" id="ARBA00022478"/>
    </source>
</evidence>
<comment type="similarity">
    <text evidence="6">Belongs to the archaeal Rpo11/eukaryotic RPB11/RPC19 RNA polymerase subunit family.</text>
</comment>
<dbReference type="InterPro" id="IPR033898">
    <property type="entry name" value="RNAP_AC19"/>
</dbReference>
<dbReference type="PANTHER" id="PTHR13946:SF28">
    <property type="entry name" value="DNA-DIRECTED RNA POLYMERASES I AND III SUBUNIT RPAC2"/>
    <property type="match status" value="1"/>
</dbReference>
<dbReference type="EMBL" id="LVLJ01003800">
    <property type="protein sequence ID" value="OAE19656.1"/>
    <property type="molecule type" value="Genomic_DNA"/>
</dbReference>
<dbReference type="GO" id="GO:0005736">
    <property type="term" value="C:RNA polymerase I complex"/>
    <property type="evidence" value="ECO:0007669"/>
    <property type="project" value="TreeGrafter"/>
</dbReference>
<proteinExistence type="inferred from homology"/>
<reference evidence="8" key="1">
    <citation type="submission" date="2016-03" db="EMBL/GenBank/DDBJ databases">
        <title>Mechanisms controlling the formation of the plant cell surface in tip-growing cells are functionally conserved among land plants.</title>
        <authorList>
            <person name="Honkanen S."/>
            <person name="Jones V.A."/>
            <person name="Morieri G."/>
            <person name="Champion C."/>
            <person name="Hetherington A.J."/>
            <person name="Kelly S."/>
            <person name="Saint-Marcoux D."/>
            <person name="Proust H."/>
            <person name="Prescott H."/>
            <person name="Dolan L."/>
        </authorList>
    </citation>
    <scope>NUCLEOTIDE SEQUENCE [LARGE SCALE GENOMIC DNA]</scope>
    <source>
        <tissue evidence="8">Whole gametophyte</tissue>
    </source>
</reference>
<dbReference type="Pfam" id="PF13656">
    <property type="entry name" value="RNA_pol_L_2"/>
    <property type="match status" value="1"/>
</dbReference>
<dbReference type="PANTHER" id="PTHR13946">
    <property type="entry name" value="DNA-DIRECTED RNA POLYMERASE I,II,III"/>
    <property type="match status" value="1"/>
</dbReference>
<dbReference type="SUPFAM" id="SSF55257">
    <property type="entry name" value="RBP11-like subunits of RNA polymerase"/>
    <property type="match status" value="1"/>
</dbReference>
<evidence type="ECO:0000256" key="5">
    <source>
        <dbReference type="ARBA" id="ARBA00023242"/>
    </source>
</evidence>
<organism evidence="8 9">
    <name type="scientific">Marchantia polymorpha subsp. ruderalis</name>
    <dbReference type="NCBI Taxonomy" id="1480154"/>
    <lineage>
        <taxon>Eukaryota</taxon>
        <taxon>Viridiplantae</taxon>
        <taxon>Streptophyta</taxon>
        <taxon>Embryophyta</taxon>
        <taxon>Marchantiophyta</taxon>
        <taxon>Marchantiopsida</taxon>
        <taxon>Marchantiidae</taxon>
        <taxon>Marchantiales</taxon>
        <taxon>Marchantiaceae</taxon>
        <taxon>Marchantia</taxon>
    </lineage>
</organism>